<dbReference type="NCBIfam" id="TIGR01505">
    <property type="entry name" value="tartro_sem_red"/>
    <property type="match status" value="1"/>
</dbReference>
<dbReference type="InterPro" id="IPR013328">
    <property type="entry name" value="6PGD_dom2"/>
</dbReference>
<evidence type="ECO:0000313" key="7">
    <source>
        <dbReference type="EMBL" id="MCU9613013.1"/>
    </source>
</evidence>
<dbReference type="GO" id="GO:0046487">
    <property type="term" value="P:glyoxylate metabolic process"/>
    <property type="evidence" value="ECO:0007669"/>
    <property type="project" value="InterPro"/>
</dbReference>
<dbReference type="Pfam" id="PF03446">
    <property type="entry name" value="NAD_binding_2"/>
    <property type="match status" value="1"/>
</dbReference>
<dbReference type="SUPFAM" id="SSF51735">
    <property type="entry name" value="NAD(P)-binding Rossmann-fold domains"/>
    <property type="match status" value="1"/>
</dbReference>
<feature type="active site" evidence="4">
    <location>
        <position position="170"/>
    </location>
</feature>
<evidence type="ECO:0000256" key="4">
    <source>
        <dbReference type="PIRSR" id="PIRSR000103-1"/>
    </source>
</evidence>
<dbReference type="GO" id="GO:0050661">
    <property type="term" value="F:NADP binding"/>
    <property type="evidence" value="ECO:0007669"/>
    <property type="project" value="InterPro"/>
</dbReference>
<dbReference type="GO" id="GO:0008679">
    <property type="term" value="F:2-hydroxy-3-oxopropionate reductase activity"/>
    <property type="evidence" value="ECO:0007669"/>
    <property type="project" value="UniProtKB-EC"/>
</dbReference>
<dbReference type="InterPro" id="IPR006115">
    <property type="entry name" value="6PGDH_NADP-bd"/>
</dbReference>
<evidence type="ECO:0000313" key="8">
    <source>
        <dbReference type="Proteomes" id="UP001209318"/>
    </source>
</evidence>
<evidence type="ECO:0000256" key="2">
    <source>
        <dbReference type="ARBA" id="ARBA00023002"/>
    </source>
</evidence>
<evidence type="ECO:0000259" key="5">
    <source>
        <dbReference type="Pfam" id="PF03446"/>
    </source>
</evidence>
<dbReference type="EC" id="1.1.1.60" evidence="7"/>
<evidence type="ECO:0000256" key="3">
    <source>
        <dbReference type="ARBA" id="ARBA00023027"/>
    </source>
</evidence>
<dbReference type="AlphaFoldDB" id="A0AAE3IR23"/>
<reference evidence="7" key="1">
    <citation type="submission" date="2022-10" db="EMBL/GenBank/DDBJ databases">
        <title>Description of Fervidibacillus gen. nov. in the family Fervidibacillaceae fam. nov. with two species, Fervidibacillus albus sp. nov., and Fervidibacillus halotolerans sp. nov., isolated from tidal flat sediments.</title>
        <authorList>
            <person name="Kwon K.K."/>
            <person name="Yang S.-H."/>
        </authorList>
    </citation>
    <scope>NUCLEOTIDE SEQUENCE</scope>
    <source>
        <strain evidence="7">JCM 19140</strain>
    </source>
</reference>
<dbReference type="InterPro" id="IPR036291">
    <property type="entry name" value="NAD(P)-bd_dom_sf"/>
</dbReference>
<gene>
    <name evidence="7" type="primary">garR</name>
    <name evidence="7" type="ORF">OEV98_05545</name>
</gene>
<comment type="similarity">
    <text evidence="1">Belongs to the HIBADH-related family.</text>
</comment>
<dbReference type="InterPro" id="IPR029154">
    <property type="entry name" value="HIBADH-like_NADP-bd"/>
</dbReference>
<dbReference type="GO" id="GO:0016054">
    <property type="term" value="P:organic acid catabolic process"/>
    <property type="evidence" value="ECO:0007669"/>
    <property type="project" value="UniProtKB-ARBA"/>
</dbReference>
<dbReference type="Gene3D" id="1.10.1040.10">
    <property type="entry name" value="N-(1-d-carboxylethyl)-l-norvaline Dehydrogenase, domain 2"/>
    <property type="match status" value="1"/>
</dbReference>
<name>A0AAE3IR23_9BACI</name>
<dbReference type="PIRSF" id="PIRSF000103">
    <property type="entry name" value="HIBADH"/>
    <property type="match status" value="1"/>
</dbReference>
<dbReference type="Gene3D" id="3.40.50.720">
    <property type="entry name" value="NAD(P)-binding Rossmann-like Domain"/>
    <property type="match status" value="1"/>
</dbReference>
<dbReference type="PROSITE" id="PS00895">
    <property type="entry name" value="3_HYDROXYISOBUT_DH"/>
    <property type="match status" value="1"/>
</dbReference>
<dbReference type="PANTHER" id="PTHR43060">
    <property type="entry name" value="3-HYDROXYISOBUTYRATE DEHYDROGENASE-LIKE 1, MITOCHONDRIAL-RELATED"/>
    <property type="match status" value="1"/>
</dbReference>
<dbReference type="GO" id="GO:0051287">
    <property type="term" value="F:NAD binding"/>
    <property type="evidence" value="ECO:0007669"/>
    <property type="project" value="InterPro"/>
</dbReference>
<feature type="domain" description="6-phosphogluconate dehydrogenase NADP-binding" evidence="5">
    <location>
        <begin position="3"/>
        <end position="161"/>
    </location>
</feature>
<dbReference type="InterPro" id="IPR006398">
    <property type="entry name" value="Tartro_sem_red"/>
</dbReference>
<keyword evidence="3" id="KW-0520">NAD</keyword>
<organism evidence="7 8">
    <name type="scientific">Perspicuibacillus lycopersici</name>
    <dbReference type="NCBI Taxonomy" id="1325689"/>
    <lineage>
        <taxon>Bacteria</taxon>
        <taxon>Bacillati</taxon>
        <taxon>Bacillota</taxon>
        <taxon>Bacilli</taxon>
        <taxon>Bacillales</taxon>
        <taxon>Bacillaceae</taxon>
        <taxon>Perspicuibacillus</taxon>
    </lineage>
</organism>
<evidence type="ECO:0000256" key="1">
    <source>
        <dbReference type="ARBA" id="ARBA00009080"/>
    </source>
</evidence>
<dbReference type="SUPFAM" id="SSF48179">
    <property type="entry name" value="6-phosphogluconate dehydrogenase C-terminal domain-like"/>
    <property type="match status" value="1"/>
</dbReference>
<accession>A0AAE3IR23</accession>
<dbReference type="PANTHER" id="PTHR43060:SF3">
    <property type="entry name" value="2-HYDROXY-3-OXOPROPIONATE REDUCTASE"/>
    <property type="match status" value="1"/>
</dbReference>
<dbReference type="InterPro" id="IPR015815">
    <property type="entry name" value="HIBADH-related"/>
</dbReference>
<evidence type="ECO:0000259" key="6">
    <source>
        <dbReference type="Pfam" id="PF14833"/>
    </source>
</evidence>
<protein>
    <submittedName>
        <fullName evidence="7">2-hydroxy-3-oxopropionate reductase</fullName>
        <ecNumber evidence="7">1.1.1.60</ecNumber>
    </submittedName>
</protein>
<proteinExistence type="inferred from homology"/>
<dbReference type="Pfam" id="PF14833">
    <property type="entry name" value="NAD_binding_11"/>
    <property type="match status" value="1"/>
</dbReference>
<dbReference type="Proteomes" id="UP001209318">
    <property type="component" value="Unassembled WGS sequence"/>
</dbReference>
<feature type="domain" description="3-hydroxyisobutyrate dehydrogenase-like NAD-binding" evidence="6">
    <location>
        <begin position="164"/>
        <end position="282"/>
    </location>
</feature>
<dbReference type="InterPro" id="IPR008927">
    <property type="entry name" value="6-PGluconate_DH-like_C_sf"/>
</dbReference>
<keyword evidence="8" id="KW-1185">Reference proteome</keyword>
<dbReference type="RefSeq" id="WP_263072218.1">
    <property type="nucleotide sequence ID" value="NZ_JAOUSF010000002.1"/>
</dbReference>
<dbReference type="EMBL" id="JAOUSF010000002">
    <property type="protein sequence ID" value="MCU9613013.1"/>
    <property type="molecule type" value="Genomic_DNA"/>
</dbReference>
<dbReference type="NCBIfam" id="NF008592">
    <property type="entry name" value="PRK11559.1"/>
    <property type="match status" value="1"/>
</dbReference>
<sequence length="297" mass="31847">MHVGFVGLGIMGKPMAAHIIKKGFETFVQDLNRNAVNELVQLGGHACHSNKEVAESADVIITMLPNAKIVEQVLFAEDGIAKNAKPNTIVIDMSSVSPEDAKSFANRMKDYQMHILDAPVSGGEPMAIEGKLAIMVGGDEEIFHKVVPILQAMGENIIHVGDNGAGSTVKLANQIIVNTNIAALSEAVVLASKSGIDLNKMYQAIRGGLAGSAVMEAKMPKIINRDFEPGGRIDINFKDLNNVLASANNIGVPLPLTSFVKEVFHSEMVQGNATKDHSFILDYFEKLANFETPKGGK</sequence>
<dbReference type="InterPro" id="IPR002204">
    <property type="entry name" value="3-OH-isobutyrate_DH-rel_CS"/>
</dbReference>
<keyword evidence="2 7" id="KW-0560">Oxidoreductase</keyword>
<comment type="caution">
    <text evidence="7">The sequence shown here is derived from an EMBL/GenBank/DDBJ whole genome shotgun (WGS) entry which is preliminary data.</text>
</comment>